<dbReference type="SUPFAM" id="SSF46689">
    <property type="entry name" value="Homeodomain-like"/>
    <property type="match status" value="1"/>
</dbReference>
<dbReference type="InterPro" id="IPR050109">
    <property type="entry name" value="HTH-type_TetR-like_transc_reg"/>
</dbReference>
<dbReference type="Gene3D" id="1.10.357.10">
    <property type="entry name" value="Tetracycline Repressor, domain 2"/>
    <property type="match status" value="1"/>
</dbReference>
<evidence type="ECO:0000256" key="1">
    <source>
        <dbReference type="ARBA" id="ARBA00023125"/>
    </source>
</evidence>
<feature type="DNA-binding region" description="H-T-H motif" evidence="2">
    <location>
        <begin position="36"/>
        <end position="55"/>
    </location>
</feature>
<feature type="domain" description="HTH tetR-type" evidence="3">
    <location>
        <begin position="13"/>
        <end position="73"/>
    </location>
</feature>
<dbReference type="PROSITE" id="PS50977">
    <property type="entry name" value="HTH_TETR_2"/>
    <property type="match status" value="1"/>
</dbReference>
<dbReference type="InterPro" id="IPR009057">
    <property type="entry name" value="Homeodomain-like_sf"/>
</dbReference>
<evidence type="ECO:0000259" key="3">
    <source>
        <dbReference type="PROSITE" id="PS50977"/>
    </source>
</evidence>
<sequence>MTWERARTEQQKQQRIQEIIDATARLYQERSFEEITFALIAKEAKFTRSNLYKYFNSKEEIFFEFLKYDIVTWRKDFVSSVCDKAFSVEEFAEMWFEVQQRHLRMQDLISILYAHLEKKSSLETLVSFKKMVVSEFGILCGVLQSIFPKLSVANAIKFLQIQLALSIGLYTMTDLSPTQEKVFEITEFAHLKMGYPQYFKQSLVYMLRGLINDSKV</sequence>
<dbReference type="OrthoDB" id="9812993at2"/>
<dbReference type="PANTHER" id="PTHR30055">
    <property type="entry name" value="HTH-TYPE TRANSCRIPTIONAL REGULATOR RUTR"/>
    <property type="match status" value="1"/>
</dbReference>
<keyword evidence="5" id="KW-1185">Reference proteome</keyword>
<dbReference type="KEGG" id="uam:UABAM_00131"/>
<dbReference type="InterPro" id="IPR041483">
    <property type="entry name" value="TetR_C_34"/>
</dbReference>
<evidence type="ECO:0000313" key="5">
    <source>
        <dbReference type="Proteomes" id="UP000326354"/>
    </source>
</evidence>
<dbReference type="GO" id="GO:0003677">
    <property type="term" value="F:DNA binding"/>
    <property type="evidence" value="ECO:0007669"/>
    <property type="project" value="UniProtKB-UniRule"/>
</dbReference>
<dbReference type="Pfam" id="PF17929">
    <property type="entry name" value="TetR_C_34"/>
    <property type="match status" value="1"/>
</dbReference>
<organism evidence="4 5">
    <name type="scientific">Uabimicrobium amorphum</name>
    <dbReference type="NCBI Taxonomy" id="2596890"/>
    <lineage>
        <taxon>Bacteria</taxon>
        <taxon>Pseudomonadati</taxon>
        <taxon>Planctomycetota</taxon>
        <taxon>Candidatus Uabimicrobiia</taxon>
        <taxon>Candidatus Uabimicrobiales</taxon>
        <taxon>Candidatus Uabimicrobiaceae</taxon>
        <taxon>Candidatus Uabimicrobium</taxon>
    </lineage>
</organism>
<dbReference type="PRINTS" id="PR00455">
    <property type="entry name" value="HTHTETR"/>
</dbReference>
<evidence type="ECO:0000313" key="4">
    <source>
        <dbReference type="EMBL" id="BBM81792.1"/>
    </source>
</evidence>
<dbReference type="InterPro" id="IPR001647">
    <property type="entry name" value="HTH_TetR"/>
</dbReference>
<gene>
    <name evidence="4" type="ORF">UABAM_00131</name>
</gene>
<keyword evidence="1 2" id="KW-0238">DNA-binding</keyword>
<evidence type="ECO:0000256" key="2">
    <source>
        <dbReference type="PROSITE-ProRule" id="PRU00335"/>
    </source>
</evidence>
<dbReference type="Pfam" id="PF00440">
    <property type="entry name" value="TetR_N"/>
    <property type="match status" value="1"/>
</dbReference>
<name>A0A5S9F268_UABAM</name>
<reference evidence="4 5" key="1">
    <citation type="submission" date="2019-08" db="EMBL/GenBank/DDBJ databases">
        <title>Complete genome sequence of Candidatus Uab amorphum.</title>
        <authorList>
            <person name="Shiratori T."/>
            <person name="Suzuki S."/>
            <person name="Kakizawa Y."/>
            <person name="Ishida K."/>
        </authorList>
    </citation>
    <scope>NUCLEOTIDE SEQUENCE [LARGE SCALE GENOMIC DNA]</scope>
    <source>
        <strain evidence="4 5">SRT547</strain>
    </source>
</reference>
<dbReference type="EMBL" id="AP019860">
    <property type="protein sequence ID" value="BBM81792.1"/>
    <property type="molecule type" value="Genomic_DNA"/>
</dbReference>
<proteinExistence type="predicted"/>
<protein>
    <submittedName>
        <fullName evidence="4">TetR family transcriptional regulator</fullName>
    </submittedName>
</protein>
<dbReference type="Proteomes" id="UP000326354">
    <property type="component" value="Chromosome"/>
</dbReference>
<accession>A0A5S9F268</accession>
<dbReference type="AlphaFoldDB" id="A0A5S9F268"/>
<dbReference type="RefSeq" id="WP_151966058.1">
    <property type="nucleotide sequence ID" value="NZ_AP019860.1"/>
</dbReference>